<feature type="signal peptide" evidence="2">
    <location>
        <begin position="1"/>
        <end position="24"/>
    </location>
</feature>
<dbReference type="Proteomes" id="UP001329915">
    <property type="component" value="Chromosome"/>
</dbReference>
<proteinExistence type="predicted"/>
<evidence type="ECO:0000256" key="2">
    <source>
        <dbReference type="SAM" id="SignalP"/>
    </source>
</evidence>
<dbReference type="InterPro" id="IPR012854">
    <property type="entry name" value="Cu_amine_oxidase-like_N"/>
</dbReference>
<organism evidence="4 5">
    <name type="scientific">Metallumcola ferriviriculae</name>
    <dbReference type="NCBI Taxonomy" id="3039180"/>
    <lineage>
        <taxon>Bacteria</taxon>
        <taxon>Bacillati</taxon>
        <taxon>Bacillota</taxon>
        <taxon>Clostridia</taxon>
        <taxon>Neomoorellales</taxon>
        <taxon>Desulfitibacteraceae</taxon>
        <taxon>Metallumcola</taxon>
    </lineage>
</organism>
<dbReference type="EMBL" id="CP121694">
    <property type="protein sequence ID" value="WRO20876.1"/>
    <property type="molecule type" value="Genomic_DNA"/>
</dbReference>
<sequence length="448" mass="49298">MKRYAGIISLLLILMLVGTTGALAAGAAVAQGDADQHGAKISQSLTVWEESTSSSELVRYLAQGSGQSQALKSNGTQQKEPAAYDGKLVFADNRYLNWDIFVLDVATGKESWIGKGPKDQLKPDIYKNNVVWQDRRDGNWDIFLYNLDTGKELPVTGNEDDQINPQIYGDYIVWQDERDDNWDIYGYGISTGKEFVIDSSPKNQVSPRVEGDYVVWADDQAGNWEIYLYNFKSAKTTRITKADDDQSNPVVSGSVIIWQDDSNGNWDLYGYDIYTDKKFPVAVEPKNQLQPDIYGNKVVYTDDSNYNNDIKMLKLSTSNPVDDVNEEPSEQKSSGLTVELNGGELSLSVPPVMNAGRVLVPLRGIADALGLSTQWHNESQSIAITGDGTSIALAIGKKEVSVGPDNFTLDTVPFLNAGHTYVPVRFVSEAFGASVDWDDAVSTVKISK</sequence>
<evidence type="ECO:0000313" key="4">
    <source>
        <dbReference type="EMBL" id="WRO20876.1"/>
    </source>
</evidence>
<dbReference type="SUPFAM" id="SSF69304">
    <property type="entry name" value="Tricorn protease N-terminal domain"/>
    <property type="match status" value="1"/>
</dbReference>
<feature type="chain" id="PRO_5043815527" description="Copper amine oxidase-like N-terminal domain-containing protein" evidence="2">
    <location>
        <begin position="25"/>
        <end position="448"/>
    </location>
</feature>
<evidence type="ECO:0000256" key="1">
    <source>
        <dbReference type="SAM" id="MobiDB-lite"/>
    </source>
</evidence>
<evidence type="ECO:0000313" key="5">
    <source>
        <dbReference type="Proteomes" id="UP001329915"/>
    </source>
</evidence>
<dbReference type="Gene3D" id="3.30.457.10">
    <property type="entry name" value="Copper amine oxidase-like, N-terminal domain"/>
    <property type="match status" value="1"/>
</dbReference>
<dbReference type="RefSeq" id="WP_366923754.1">
    <property type="nucleotide sequence ID" value="NZ_CP121694.1"/>
</dbReference>
<keyword evidence="5" id="KW-1185">Reference proteome</keyword>
<dbReference type="InterPro" id="IPR036582">
    <property type="entry name" value="Mao_N_sf"/>
</dbReference>
<dbReference type="SUPFAM" id="SSF55383">
    <property type="entry name" value="Copper amine oxidase, domain N"/>
    <property type="match status" value="1"/>
</dbReference>
<dbReference type="Pfam" id="PF07833">
    <property type="entry name" value="Cu_amine_oxidN1"/>
    <property type="match status" value="1"/>
</dbReference>
<dbReference type="InterPro" id="IPR027618">
    <property type="entry name" value="Beta_prop_Msarc"/>
</dbReference>
<keyword evidence="2" id="KW-0732">Signal</keyword>
<feature type="domain" description="Copper amine oxidase-like N-terminal" evidence="3">
    <location>
        <begin position="340"/>
        <end position="446"/>
    </location>
</feature>
<dbReference type="PANTHER" id="PTHR36842:SF1">
    <property type="entry name" value="PROTEIN TOLB"/>
    <property type="match status" value="1"/>
</dbReference>
<dbReference type="InterPro" id="IPR011042">
    <property type="entry name" value="6-blade_b-propeller_TolB-like"/>
</dbReference>
<accession>A0AAU0UIK3</accession>
<reference evidence="4 5" key="1">
    <citation type="submission" date="2023-04" db="EMBL/GenBank/DDBJ databases">
        <authorList>
            <person name="Hsu D."/>
        </authorList>
    </citation>
    <scope>NUCLEOTIDE SEQUENCE [LARGE SCALE GENOMIC DNA]</scope>
    <source>
        <strain evidence="4 5">MK1</strain>
    </source>
</reference>
<dbReference type="NCBIfam" id="TIGR04275">
    <property type="entry name" value="beta_prop_Msarc"/>
    <property type="match status" value="5"/>
</dbReference>
<name>A0AAU0UIK3_9FIRM</name>
<dbReference type="PANTHER" id="PTHR36842">
    <property type="entry name" value="PROTEIN TOLB HOMOLOG"/>
    <property type="match status" value="1"/>
</dbReference>
<evidence type="ECO:0000259" key="3">
    <source>
        <dbReference type="Pfam" id="PF07833"/>
    </source>
</evidence>
<dbReference type="Gene3D" id="2.120.10.30">
    <property type="entry name" value="TolB, C-terminal domain"/>
    <property type="match status" value="2"/>
</dbReference>
<protein>
    <recommendedName>
        <fullName evidence="3">Copper amine oxidase-like N-terminal domain-containing protein</fullName>
    </recommendedName>
</protein>
<dbReference type="KEGG" id="dbc:MFMK1_000666"/>
<gene>
    <name evidence="4" type="ORF">MFMK1_000666</name>
</gene>
<feature type="region of interest" description="Disordered" evidence="1">
    <location>
        <begin position="317"/>
        <end position="336"/>
    </location>
</feature>
<dbReference type="AlphaFoldDB" id="A0AAU0UIK3"/>